<dbReference type="PANTHER" id="PTHR43775:SF51">
    <property type="entry name" value="INACTIVE PHENOLPHTHIOCEROL SYNTHESIS POLYKETIDE SYNTHASE TYPE I PKS1-RELATED"/>
    <property type="match status" value="1"/>
</dbReference>
<dbReference type="InterPro" id="IPR032821">
    <property type="entry name" value="PKS_assoc"/>
</dbReference>
<dbReference type="SMART" id="SM00823">
    <property type="entry name" value="PKS_PP"/>
    <property type="match status" value="1"/>
</dbReference>
<dbReference type="PROSITE" id="PS50075">
    <property type="entry name" value="CARRIER"/>
    <property type="match status" value="1"/>
</dbReference>
<dbReference type="InterPro" id="IPR016036">
    <property type="entry name" value="Malonyl_transacylase_ACP-bd"/>
</dbReference>
<dbReference type="Pfam" id="PF00550">
    <property type="entry name" value="PP-binding"/>
    <property type="match status" value="1"/>
</dbReference>
<dbReference type="SUPFAM" id="SSF52151">
    <property type="entry name" value="FabD/lysophospholipase-like"/>
    <property type="match status" value="1"/>
</dbReference>
<evidence type="ECO:0000256" key="1">
    <source>
        <dbReference type="ARBA" id="ARBA00022450"/>
    </source>
</evidence>
<dbReference type="InterPro" id="IPR014030">
    <property type="entry name" value="Ketoacyl_synth_N"/>
</dbReference>
<dbReference type="SMART" id="SM00827">
    <property type="entry name" value="PKS_AT"/>
    <property type="match status" value="1"/>
</dbReference>
<comment type="function">
    <text evidence="4">Involved in production of the polyketide antibiotic thailandamide.</text>
</comment>
<evidence type="ECO:0000256" key="3">
    <source>
        <dbReference type="ARBA" id="ARBA00022679"/>
    </source>
</evidence>
<evidence type="ECO:0000259" key="6">
    <source>
        <dbReference type="PROSITE" id="PS52004"/>
    </source>
</evidence>
<dbReference type="PANTHER" id="PTHR43775">
    <property type="entry name" value="FATTY ACID SYNTHASE"/>
    <property type="match status" value="1"/>
</dbReference>
<evidence type="ECO:0000256" key="2">
    <source>
        <dbReference type="ARBA" id="ARBA00022553"/>
    </source>
</evidence>
<dbReference type="Pfam" id="PF16197">
    <property type="entry name" value="KAsynt_C_assoc"/>
    <property type="match status" value="1"/>
</dbReference>
<dbReference type="PROSITE" id="PS52004">
    <property type="entry name" value="KS3_2"/>
    <property type="match status" value="1"/>
</dbReference>
<dbReference type="GO" id="GO:0006633">
    <property type="term" value="P:fatty acid biosynthetic process"/>
    <property type="evidence" value="ECO:0007669"/>
    <property type="project" value="TreeGrafter"/>
</dbReference>
<dbReference type="InterPro" id="IPR001227">
    <property type="entry name" value="Ac_transferase_dom_sf"/>
</dbReference>
<dbReference type="InterPro" id="IPR016035">
    <property type="entry name" value="Acyl_Trfase/lysoPLipase"/>
</dbReference>
<feature type="domain" description="Carrier" evidence="5">
    <location>
        <begin position="956"/>
        <end position="1033"/>
    </location>
</feature>
<accession>Q5MD36</accession>
<dbReference type="SUPFAM" id="SSF53901">
    <property type="entry name" value="Thiolase-like"/>
    <property type="match status" value="1"/>
</dbReference>
<proteinExistence type="predicted"/>
<dbReference type="InterPro" id="IPR050091">
    <property type="entry name" value="PKS_NRPS_Biosynth_Enz"/>
</dbReference>
<sequence>MNTRRTSQQTVPSRQEPLAIVGMSCRLPGGVRNPEEFWRLLAEGVDAVREVPAERWSLDAWYAPDPEVPGKTYSRHGGFLSEVDAFDASFFGISAPEARSMDPQQRLLLELAWEALEDAGIVAERLQGTPTGVFLGMCLSDYAQLELNAPDPSGINPYSGSGGVLSMAAGRIASTLGLEGPALVVDTSCSSSLVATHLACQSLRDGECELALVGGANLLLSPRMTVYLSKLKALSPDGACRAFDGSANGYVRGEGAGVLVLKRLSDALAAGDAIVAVVRGSAVNQEGRTNRLTAPHQAAQERVIERALGQGGIAPHEVGYVEAHGAGSPLGDAAEVKALAAVLGRQRPTSAPVGIGSVKTNLGHLEGAAGIASLLKVALALRHRALPRSLHFKEPSPHIPWAELPVEVISEHRPWSVASGQRRIAGVSALGLSGTNAHVVLEEAPEPAHRPVHPSSVERTELLVLSARAPRALREAAQRFSARLSSSEAESGASTHALSYSSTCHRAHHEHRLVVAARSRADAVGALEAFQRGLAHPDLQSGSVRPGPAPRVVFLFTGQGGHWPGTGRALLEQEPVFRDAVSAADAVYQRLSGWSLIEEWRRDKPRFEQARYSQPAHVALQMGLAALLRSWGIVPDAIVGSSIGEAASAYAAGVLSLEDAMLVTQASGALHTDIGDGAMCAAELSEDEAREAIAPYGGRLSIAALNSPNSTLLSGEASAMDALIRELTARGVSARQMGINYASHSPAVEPRQPALRRALGSLRLNPPNLPLYTTVTGERARPGDFDAEHWARNYRQPVRFAPVISTLAEQGYTLFIELGPNAVLARPVQQCFQKLGKSATVLSTLRRGEPEQHTLRTLLGGFYVAGGAPAWERLFPEGGERVPLPSYPWQKERYWVAAGSTALQPVHTVAPAPAAHEDAPASLLAERLQSLPAASPSSTVQAVPDARELARMAPEERLARVESFLRGEVARLLELTQDLSDWSLPLVRFGFDSLMSMKLKARLEQTLGIAVSTARLLSGLCLPDLVTHVIEQLAVLPPESALDDQMEEFQF</sequence>
<evidence type="ECO:0000313" key="7">
    <source>
        <dbReference type="EMBL" id="AAW03325.1"/>
    </source>
</evidence>
<dbReference type="SMART" id="SM00825">
    <property type="entry name" value="PKS_KS"/>
    <property type="match status" value="1"/>
</dbReference>
<dbReference type="Gene3D" id="1.10.1200.10">
    <property type="entry name" value="ACP-like"/>
    <property type="match status" value="1"/>
</dbReference>
<dbReference type="CDD" id="cd00833">
    <property type="entry name" value="PKS"/>
    <property type="match status" value="1"/>
</dbReference>
<dbReference type="SUPFAM" id="SSF55048">
    <property type="entry name" value="Probable ACP-binding domain of malonyl-CoA ACP transacylase"/>
    <property type="match status" value="1"/>
</dbReference>
<dbReference type="EMBL" id="AY834753">
    <property type="protein sequence ID" value="AAW03325.1"/>
    <property type="molecule type" value="Genomic_DNA"/>
</dbReference>
<gene>
    <name evidence="7" type="primary">ctaB</name>
</gene>
<dbReference type="InterPro" id="IPR009081">
    <property type="entry name" value="PP-bd_ACP"/>
</dbReference>
<dbReference type="InterPro" id="IPR020806">
    <property type="entry name" value="PKS_PP-bd"/>
</dbReference>
<dbReference type="InterPro" id="IPR014031">
    <property type="entry name" value="Ketoacyl_synth_C"/>
</dbReference>
<dbReference type="InterPro" id="IPR036736">
    <property type="entry name" value="ACP-like_sf"/>
</dbReference>
<dbReference type="GO" id="GO:0031177">
    <property type="term" value="F:phosphopantetheine binding"/>
    <property type="evidence" value="ECO:0007669"/>
    <property type="project" value="InterPro"/>
</dbReference>
<reference evidence="7" key="1">
    <citation type="journal article" date="2005" name="Biosci. Biotechnol. Biochem.">
        <title>Construction of a bacterial artificial chromosome library for a myxobacterium of the genus Cystobacter and characterization of an antibiotic biosynthetic gene cluster.</title>
        <authorList>
            <person name="Feng Z."/>
            <person name="Qi J."/>
            <person name="Tsuge T."/>
            <person name="Oba Y."/>
            <person name="Kobayashi T."/>
            <person name="Suzuki Y."/>
            <person name="Sakagami Y."/>
            <person name="Ojika M."/>
        </authorList>
    </citation>
    <scope>NUCLEOTIDE SEQUENCE</scope>
</reference>
<feature type="domain" description="Ketosynthase family 3 (KS3)" evidence="6">
    <location>
        <begin position="15"/>
        <end position="443"/>
    </location>
</feature>
<dbReference type="Gene3D" id="3.40.366.10">
    <property type="entry name" value="Malonyl-Coenzyme A Acyl Carrier Protein, domain 2"/>
    <property type="match status" value="1"/>
</dbReference>
<name>Q5MD36_9BACT</name>
<keyword evidence="3" id="KW-0808">Transferase</keyword>
<dbReference type="Gene3D" id="3.40.47.10">
    <property type="match status" value="1"/>
</dbReference>
<dbReference type="InterPro" id="IPR016039">
    <property type="entry name" value="Thiolase-like"/>
</dbReference>
<dbReference type="GO" id="GO:0004312">
    <property type="term" value="F:fatty acid synthase activity"/>
    <property type="evidence" value="ECO:0007669"/>
    <property type="project" value="TreeGrafter"/>
</dbReference>
<dbReference type="AlphaFoldDB" id="Q5MD36"/>
<dbReference type="FunFam" id="3.40.47.10:FF:000019">
    <property type="entry name" value="Polyketide synthase type I"/>
    <property type="match status" value="1"/>
</dbReference>
<dbReference type="Gene3D" id="3.30.70.3290">
    <property type="match status" value="1"/>
</dbReference>
<protein>
    <submittedName>
        <fullName evidence="7">CtaB</fullName>
    </submittedName>
</protein>
<dbReference type="Pfam" id="PF00109">
    <property type="entry name" value="ketoacyl-synt"/>
    <property type="match status" value="1"/>
</dbReference>
<dbReference type="InterPro" id="IPR014043">
    <property type="entry name" value="Acyl_transferase_dom"/>
</dbReference>
<dbReference type="Pfam" id="PF00698">
    <property type="entry name" value="Acyl_transf_1"/>
    <property type="match status" value="1"/>
</dbReference>
<organism evidence="7">
    <name type="scientific">Cystobacter fuscus</name>
    <dbReference type="NCBI Taxonomy" id="43"/>
    <lineage>
        <taxon>Bacteria</taxon>
        <taxon>Pseudomonadati</taxon>
        <taxon>Myxococcota</taxon>
        <taxon>Myxococcia</taxon>
        <taxon>Myxococcales</taxon>
        <taxon>Cystobacterineae</taxon>
        <taxon>Archangiaceae</taxon>
        <taxon>Cystobacter</taxon>
    </lineage>
</organism>
<evidence type="ECO:0000259" key="5">
    <source>
        <dbReference type="PROSITE" id="PS50075"/>
    </source>
</evidence>
<keyword evidence="2" id="KW-0597">Phosphoprotein</keyword>
<dbReference type="InterPro" id="IPR020841">
    <property type="entry name" value="PKS_Beta-ketoAc_synthase_dom"/>
</dbReference>
<dbReference type="Pfam" id="PF02801">
    <property type="entry name" value="Ketoacyl-synt_C"/>
    <property type="match status" value="1"/>
</dbReference>
<keyword evidence="1" id="KW-0596">Phosphopantetheine</keyword>
<evidence type="ECO:0000256" key="4">
    <source>
        <dbReference type="ARBA" id="ARBA00054155"/>
    </source>
</evidence>
<dbReference type="SUPFAM" id="SSF47336">
    <property type="entry name" value="ACP-like"/>
    <property type="match status" value="1"/>
</dbReference>